<organism evidence="2 3">
    <name type="scientific">Favolaschia claudopus</name>
    <dbReference type="NCBI Taxonomy" id="2862362"/>
    <lineage>
        <taxon>Eukaryota</taxon>
        <taxon>Fungi</taxon>
        <taxon>Dikarya</taxon>
        <taxon>Basidiomycota</taxon>
        <taxon>Agaricomycotina</taxon>
        <taxon>Agaricomycetes</taxon>
        <taxon>Agaricomycetidae</taxon>
        <taxon>Agaricales</taxon>
        <taxon>Marasmiineae</taxon>
        <taxon>Mycenaceae</taxon>
        <taxon>Favolaschia</taxon>
    </lineage>
</organism>
<comment type="caution">
    <text evidence="2">The sequence shown here is derived from an EMBL/GenBank/DDBJ whole genome shotgun (WGS) entry which is preliminary data.</text>
</comment>
<dbReference type="EMBL" id="JAWWNJ010000003">
    <property type="protein sequence ID" value="KAK7059597.1"/>
    <property type="molecule type" value="Genomic_DNA"/>
</dbReference>
<name>A0AAW0E6J4_9AGAR</name>
<keyword evidence="3" id="KW-1185">Reference proteome</keyword>
<proteinExistence type="predicted"/>
<evidence type="ECO:0000256" key="1">
    <source>
        <dbReference type="SAM" id="MobiDB-lite"/>
    </source>
</evidence>
<feature type="region of interest" description="Disordered" evidence="1">
    <location>
        <begin position="21"/>
        <end position="61"/>
    </location>
</feature>
<evidence type="ECO:0000313" key="2">
    <source>
        <dbReference type="EMBL" id="KAK7059597.1"/>
    </source>
</evidence>
<evidence type="ECO:0000313" key="3">
    <source>
        <dbReference type="Proteomes" id="UP001362999"/>
    </source>
</evidence>
<accession>A0AAW0E6J4</accession>
<dbReference type="Proteomes" id="UP001362999">
    <property type="component" value="Unassembled WGS sequence"/>
</dbReference>
<protein>
    <submittedName>
        <fullName evidence="2">F-box domain protein</fullName>
    </submittedName>
</protein>
<gene>
    <name evidence="2" type="ORF">R3P38DRAFT_2836768</name>
</gene>
<sequence>MGWDVRCAVCGGPPFHINLADKSHEAKTNSEDEDSGSNLGSEETDQEEVSNSGSDSDYGDSYDLRVVSEAETRWTESVVLLGSNTRSTAIDKMYFTGKANYEDYGSFNVDSCEDPNFPEDDPNTQCYYVFDATQTPCYPIHLPCLRILCNVLYDTEDPANIDKDVLYHTMFNLHSNMADHLDLDYGIPEDVFDQYWRYKAGAEMLVVDPFPLSATIKTVLREAFPTQIFTSPPPTTISSNTIGTDPFSALPYDVAHELLLLLPIHTVLDLCTASYPIRSFFGPSNRTFWETALEYCMPWFWELHALLCDGSIDFKPTDFKGLAWWVNQQTLPRDGLRGPFMGIANRRRIWDVCEQLADDYLPLVALKSRERIQGSPVAESIWDQSVNIDMPAVVWPKPAEKAGIRTSAVQWISVDKSSHSMERGGVFETYWDKDGSLRAMCLTVAGASERRLCGISSEMSKEEVILDSDIVGLVVCMQDIFRHEQRETSIKGIIVHTASGLCYPLGDTSNAEYCQRFLNIESGYALTGVVGHITKDGHITRLGLVQHPLEEADNDKELEAPLLLRPLWKPPSLATSNALHNTTTPIWSQHPRIRAIPSTTRILDRYMLQSRYHEDIVPTDVLIWAADTHELRSIQRISAYQQNGRRHIGAIRVDFAAGSNIPARMVGEEAGRRLVQGFNPTWDNSGVEGSWKALEIDGATGEVVVAVDVVQDEDIKMVKLRTNRGREMLWGEEPQEYALRGLEPMVPADGETIIGLAVGFVYPGYGSTGYTVELSTVSALTMALEA</sequence>
<reference evidence="2 3" key="1">
    <citation type="journal article" date="2024" name="J Genomics">
        <title>Draft genome sequencing and assembly of Favolaschia claudopus CIRM-BRFM 2984 isolated from oak limbs.</title>
        <authorList>
            <person name="Navarro D."/>
            <person name="Drula E."/>
            <person name="Chaduli D."/>
            <person name="Cazenave R."/>
            <person name="Ahrendt S."/>
            <person name="Wang J."/>
            <person name="Lipzen A."/>
            <person name="Daum C."/>
            <person name="Barry K."/>
            <person name="Grigoriev I.V."/>
            <person name="Favel A."/>
            <person name="Rosso M.N."/>
            <person name="Martin F."/>
        </authorList>
    </citation>
    <scope>NUCLEOTIDE SEQUENCE [LARGE SCALE GENOMIC DNA]</scope>
    <source>
        <strain evidence="2 3">CIRM-BRFM 2984</strain>
    </source>
</reference>
<feature type="compositionally biased region" description="Basic and acidic residues" evidence="1">
    <location>
        <begin position="21"/>
        <end position="30"/>
    </location>
</feature>
<dbReference type="AlphaFoldDB" id="A0AAW0E6J4"/>
<feature type="compositionally biased region" description="Low complexity" evidence="1">
    <location>
        <begin position="52"/>
        <end position="61"/>
    </location>
</feature>